<dbReference type="RefSeq" id="WP_194045822.1">
    <property type="nucleotide sequence ID" value="NZ_JADEXF010000589.1"/>
</dbReference>
<accession>A0ABR9U1T2</accession>
<evidence type="ECO:0000256" key="2">
    <source>
        <dbReference type="SAM" id="SignalP"/>
    </source>
</evidence>
<keyword evidence="2" id="KW-0732">Signal</keyword>
<comment type="caution">
    <text evidence="3">The sequence shown here is derived from an EMBL/GenBank/DDBJ whole genome shotgun (WGS) entry which is preliminary data.</text>
</comment>
<evidence type="ECO:0000313" key="3">
    <source>
        <dbReference type="EMBL" id="MBE9106628.1"/>
    </source>
</evidence>
<sequence length="131" mass="14140">MDVRNFYISTIMTGLAILTSASQALAIPKGQYFGFQNNTQGKTDNLTLRIEETYQCTEGTCFKGTINFPSAGFSDLVVGSSSGNQFTMRRYVGNGFNIVQTFNGLTSATGTSGSWFTDPEPNNKGSFSISP</sequence>
<dbReference type="Proteomes" id="UP000647836">
    <property type="component" value="Unassembled WGS sequence"/>
</dbReference>
<feature type="chain" id="PRO_5045793767" evidence="2">
    <location>
        <begin position="27"/>
        <end position="131"/>
    </location>
</feature>
<proteinExistence type="predicted"/>
<organism evidence="3 4">
    <name type="scientific">Nostoc cf. edaphicum LEGE 07299</name>
    <dbReference type="NCBI Taxonomy" id="2777974"/>
    <lineage>
        <taxon>Bacteria</taxon>
        <taxon>Bacillati</taxon>
        <taxon>Cyanobacteriota</taxon>
        <taxon>Cyanophyceae</taxon>
        <taxon>Nostocales</taxon>
        <taxon>Nostocaceae</taxon>
        <taxon>Nostoc</taxon>
    </lineage>
</organism>
<gene>
    <name evidence="3" type="ORF">IQ229_17355</name>
</gene>
<dbReference type="EMBL" id="JADEXF010000589">
    <property type="protein sequence ID" value="MBE9106628.1"/>
    <property type="molecule type" value="Genomic_DNA"/>
</dbReference>
<evidence type="ECO:0000256" key="1">
    <source>
        <dbReference type="SAM" id="MobiDB-lite"/>
    </source>
</evidence>
<keyword evidence="4" id="KW-1185">Reference proteome</keyword>
<name>A0ABR9U1T2_9NOSO</name>
<reference evidence="3 4" key="1">
    <citation type="submission" date="2020-10" db="EMBL/GenBank/DDBJ databases">
        <authorList>
            <person name="Castelo-Branco R."/>
            <person name="Eusebio N."/>
            <person name="Adriana R."/>
            <person name="Vieira A."/>
            <person name="Brugerolle De Fraissinette N."/>
            <person name="Rezende De Castro R."/>
            <person name="Schneider M.P."/>
            <person name="Vasconcelos V."/>
            <person name="Leao P.N."/>
        </authorList>
    </citation>
    <scope>NUCLEOTIDE SEQUENCE [LARGE SCALE GENOMIC DNA]</scope>
    <source>
        <strain evidence="3 4">LEGE 07299</strain>
    </source>
</reference>
<feature type="region of interest" description="Disordered" evidence="1">
    <location>
        <begin position="112"/>
        <end position="131"/>
    </location>
</feature>
<feature type="signal peptide" evidence="2">
    <location>
        <begin position="1"/>
        <end position="26"/>
    </location>
</feature>
<evidence type="ECO:0000313" key="4">
    <source>
        <dbReference type="Proteomes" id="UP000647836"/>
    </source>
</evidence>
<protein>
    <submittedName>
        <fullName evidence="3">Uncharacterized protein</fullName>
    </submittedName>
</protein>